<proteinExistence type="predicted"/>
<sequence>MAPGPPDRRENMFSLLSESPKNKKKRHYQKTPIEFPDLPIVQTQNPKYITLAAKNTVKPITEYSCFVVHRAIQLISKEIISIATLRDGSLLMLVKSKEVADKFLKTKQLPGICDITCKLHESLNNIKGTVYAPFLNNIPEEEIVSELKAQHVTSVYKFNRIIDGTPKPTGVVLITFDLYTLPSKLSISWNTVKVREYIPNPMRCKNCQLLGHTVKHCKNQTICINCNFPPHSPNNCSRSQCANCGEEHSASSPTCKKYQEQKEVLKIKTRNKCTMREAKILYKQQNPITNSFSYSSVTASSFTSVNETQMQTSKDITNKNKNIAPSAKHLEVDITYSEFEAALSQTKGKTPGFDRISYPMIKNMTTDTKHKLIEIFNDILQHGPGEVDHPQPICGYFIAEAELTDCCAKDSFFAHPGVKGALKALI</sequence>
<keyword evidence="2" id="KW-1185">Reference proteome</keyword>
<evidence type="ECO:0000313" key="2">
    <source>
        <dbReference type="Proteomes" id="UP001652620"/>
    </source>
</evidence>
<gene>
    <name evidence="3" type="primary">LOC125776092</name>
</gene>
<dbReference type="RefSeq" id="XP_049302934.1">
    <property type="nucleotide sequence ID" value="XM_049446977.1"/>
</dbReference>
<organism evidence="2 3">
    <name type="scientific">Bactrocera dorsalis</name>
    <name type="common">Oriental fruit fly</name>
    <name type="synonym">Dacus dorsalis</name>
    <dbReference type="NCBI Taxonomy" id="27457"/>
    <lineage>
        <taxon>Eukaryota</taxon>
        <taxon>Metazoa</taxon>
        <taxon>Ecdysozoa</taxon>
        <taxon>Arthropoda</taxon>
        <taxon>Hexapoda</taxon>
        <taxon>Insecta</taxon>
        <taxon>Pterygota</taxon>
        <taxon>Neoptera</taxon>
        <taxon>Endopterygota</taxon>
        <taxon>Diptera</taxon>
        <taxon>Brachycera</taxon>
        <taxon>Muscomorpha</taxon>
        <taxon>Tephritoidea</taxon>
        <taxon>Tephritidae</taxon>
        <taxon>Bactrocera</taxon>
        <taxon>Bactrocera</taxon>
    </lineage>
</organism>
<reference evidence="3" key="2">
    <citation type="submission" date="2025-08" db="UniProtKB">
        <authorList>
            <consortium name="RefSeq"/>
        </authorList>
    </citation>
    <scope>IDENTIFICATION</scope>
    <source>
        <tissue evidence="3">Adult</tissue>
    </source>
</reference>
<reference evidence="2" key="1">
    <citation type="submission" date="2025-05" db="UniProtKB">
        <authorList>
            <consortium name="RefSeq"/>
        </authorList>
    </citation>
    <scope>NUCLEOTIDE SEQUENCE [LARGE SCALE GENOMIC DNA]</scope>
</reference>
<dbReference type="Proteomes" id="UP001652620">
    <property type="component" value="Chromosome 2"/>
</dbReference>
<name>A0ABM3J126_BACDO</name>
<evidence type="ECO:0000313" key="3">
    <source>
        <dbReference type="RefSeq" id="XP_049302934.1"/>
    </source>
</evidence>
<protein>
    <submittedName>
        <fullName evidence="3">Uncharacterized protein LOC125776092</fullName>
    </submittedName>
</protein>
<evidence type="ECO:0000256" key="1">
    <source>
        <dbReference type="SAM" id="MobiDB-lite"/>
    </source>
</evidence>
<feature type="region of interest" description="Disordered" evidence="1">
    <location>
        <begin position="1"/>
        <end position="27"/>
    </location>
</feature>
<feature type="compositionally biased region" description="Basic and acidic residues" evidence="1">
    <location>
        <begin position="1"/>
        <end position="11"/>
    </location>
</feature>
<accession>A0ABM3J126</accession>
<dbReference type="GeneID" id="125776092"/>